<dbReference type="EMBL" id="JAQQFR010000006">
    <property type="protein sequence ID" value="MFL9878967.1"/>
    <property type="molecule type" value="Genomic_DNA"/>
</dbReference>
<protein>
    <submittedName>
        <fullName evidence="5">Branched-chain amino acid ABC transporter substrate-binding protein</fullName>
    </submittedName>
</protein>
<keyword evidence="2 3" id="KW-0732">Signal</keyword>
<dbReference type="InterPro" id="IPR028082">
    <property type="entry name" value="Peripla_BP_I"/>
</dbReference>
<sequence>MKHRFCTWSLPSQLVSLVCALCLAASPDTLASLKTDRAEKVEKAGKETQTVLIGYAGPLSGTSSGVGKSMANAAQMAVDEANKRGLQIQGKSVQLQLLLQDDRTNPRTAEFIARYLSKTGVIGVIGHWNSAASLAAAPIYNAAGVIQISPATMSTLYTQQGNRATFRTIGNNSNAGSYTADYAVKVLQTRRVVVVDDGTPFGRGFVEQFSRTAKELGAQIVGAHTVSDKTSDFNAVLVDTERLHPDAVLFGGLDLQASTLARAIKRRKLQIRFLGASGTVGLPFLRAAGADGNGSIVVEPGLPMDKLPGWKNFEKSYMQKFDSNIDLYAPFAYDAAQVLIAAMRQANSIDPKKVAEVLHDIRFVGMTGTISFNHEGDLINPAFTIYEVQDQSWVVRKIISGSVN</sequence>
<dbReference type="PANTHER" id="PTHR47151">
    <property type="entry name" value="LEU/ILE/VAL-BINDING ABC TRANSPORTER SUBUNIT"/>
    <property type="match status" value="1"/>
</dbReference>
<dbReference type="Proteomes" id="UP001629214">
    <property type="component" value="Unassembled WGS sequence"/>
</dbReference>
<feature type="domain" description="Leucine-binding protein" evidence="4">
    <location>
        <begin position="51"/>
        <end position="389"/>
    </location>
</feature>
<dbReference type="Gene3D" id="3.40.50.2300">
    <property type="match status" value="2"/>
</dbReference>
<comment type="similarity">
    <text evidence="1">Belongs to the leucine-binding protein family.</text>
</comment>
<dbReference type="SUPFAM" id="SSF53822">
    <property type="entry name" value="Periplasmic binding protein-like I"/>
    <property type="match status" value="1"/>
</dbReference>
<dbReference type="CDD" id="cd06342">
    <property type="entry name" value="PBP1_ABC_LIVBP-like"/>
    <property type="match status" value="1"/>
</dbReference>
<gene>
    <name evidence="5" type="ORF">PQR63_11270</name>
</gene>
<comment type="caution">
    <text evidence="5">The sequence shown here is derived from an EMBL/GenBank/DDBJ whole genome shotgun (WGS) entry which is preliminary data.</text>
</comment>
<organism evidence="5 6">
    <name type="scientific">Herbaspirillum rhizosphaerae</name>
    <dbReference type="NCBI Taxonomy" id="346179"/>
    <lineage>
        <taxon>Bacteria</taxon>
        <taxon>Pseudomonadati</taxon>
        <taxon>Pseudomonadota</taxon>
        <taxon>Betaproteobacteria</taxon>
        <taxon>Burkholderiales</taxon>
        <taxon>Oxalobacteraceae</taxon>
        <taxon>Herbaspirillum</taxon>
    </lineage>
</organism>
<feature type="signal peptide" evidence="3">
    <location>
        <begin position="1"/>
        <end position="31"/>
    </location>
</feature>
<evidence type="ECO:0000256" key="3">
    <source>
        <dbReference type="SAM" id="SignalP"/>
    </source>
</evidence>
<dbReference type="Pfam" id="PF13458">
    <property type="entry name" value="Peripla_BP_6"/>
    <property type="match status" value="1"/>
</dbReference>
<evidence type="ECO:0000313" key="6">
    <source>
        <dbReference type="Proteomes" id="UP001629214"/>
    </source>
</evidence>
<feature type="chain" id="PRO_5046167217" evidence="3">
    <location>
        <begin position="32"/>
        <end position="404"/>
    </location>
</feature>
<name>A0ABW8Z7E5_9BURK</name>
<reference evidence="5 6" key="1">
    <citation type="journal article" date="2024" name="Chem. Sci.">
        <title>Discovery of megapolipeptins by genome mining of a Burkholderiales bacteria collection.</title>
        <authorList>
            <person name="Paulo B.S."/>
            <person name="Recchia M.J.J."/>
            <person name="Lee S."/>
            <person name="Fergusson C.H."/>
            <person name="Romanowski S.B."/>
            <person name="Hernandez A."/>
            <person name="Krull N."/>
            <person name="Liu D.Y."/>
            <person name="Cavanagh H."/>
            <person name="Bos A."/>
            <person name="Gray C.A."/>
            <person name="Murphy B.T."/>
            <person name="Linington R.G."/>
            <person name="Eustaquio A.S."/>
        </authorList>
    </citation>
    <scope>NUCLEOTIDE SEQUENCE [LARGE SCALE GENOMIC DNA]</scope>
    <source>
        <strain evidence="5 6">RL21-008-BIB-B</strain>
    </source>
</reference>
<accession>A0ABW8Z7E5</accession>
<evidence type="ECO:0000313" key="5">
    <source>
        <dbReference type="EMBL" id="MFL9878967.1"/>
    </source>
</evidence>
<evidence type="ECO:0000259" key="4">
    <source>
        <dbReference type="Pfam" id="PF13458"/>
    </source>
</evidence>
<evidence type="ECO:0000256" key="2">
    <source>
        <dbReference type="ARBA" id="ARBA00022729"/>
    </source>
</evidence>
<evidence type="ECO:0000256" key="1">
    <source>
        <dbReference type="ARBA" id="ARBA00010062"/>
    </source>
</evidence>
<keyword evidence="6" id="KW-1185">Reference proteome</keyword>
<dbReference type="PANTHER" id="PTHR47151:SF2">
    <property type="entry name" value="AMINO ACID BINDING PROTEIN"/>
    <property type="match status" value="1"/>
</dbReference>
<proteinExistence type="inferred from homology"/>
<dbReference type="InterPro" id="IPR028081">
    <property type="entry name" value="Leu-bd"/>
</dbReference>
<dbReference type="RefSeq" id="WP_408167954.1">
    <property type="nucleotide sequence ID" value="NZ_JAQQFR010000006.1"/>
</dbReference>